<evidence type="ECO:0000259" key="2">
    <source>
        <dbReference type="SMART" id="SM00460"/>
    </source>
</evidence>
<dbReference type="Pfam" id="PF01841">
    <property type="entry name" value="Transglut_core"/>
    <property type="match status" value="1"/>
</dbReference>
<dbReference type="SMART" id="SM00460">
    <property type="entry name" value="TGc"/>
    <property type="match status" value="1"/>
</dbReference>
<evidence type="ECO:0000313" key="4">
    <source>
        <dbReference type="Proteomes" id="UP000190626"/>
    </source>
</evidence>
<organism evidence="3 4">
    <name type="scientific">Paenibacillus ferrarius</name>
    <dbReference type="NCBI Taxonomy" id="1469647"/>
    <lineage>
        <taxon>Bacteria</taxon>
        <taxon>Bacillati</taxon>
        <taxon>Bacillota</taxon>
        <taxon>Bacilli</taxon>
        <taxon>Bacillales</taxon>
        <taxon>Paenibacillaceae</taxon>
        <taxon>Paenibacillus</taxon>
    </lineage>
</organism>
<dbReference type="Gene3D" id="3.10.620.30">
    <property type="match status" value="1"/>
</dbReference>
<dbReference type="EMBL" id="MBTG01000031">
    <property type="protein sequence ID" value="OPH51228.1"/>
    <property type="molecule type" value="Genomic_DNA"/>
</dbReference>
<name>A0A1V4HD26_9BACL</name>
<dbReference type="AlphaFoldDB" id="A0A1V4HD26"/>
<accession>A0A1V4HD26</accession>
<dbReference type="PANTHER" id="PTHR33490">
    <property type="entry name" value="BLR5614 PROTEIN-RELATED"/>
    <property type="match status" value="1"/>
</dbReference>
<reference evidence="4" key="1">
    <citation type="submission" date="2016-07" db="EMBL/GenBank/DDBJ databases">
        <authorList>
            <person name="Florea S."/>
            <person name="Webb J.S."/>
            <person name="Jaromczyk J."/>
            <person name="Schardl C.L."/>
        </authorList>
    </citation>
    <scope>NUCLEOTIDE SEQUENCE [LARGE SCALE GENOMIC DNA]</scope>
    <source>
        <strain evidence="4">CY1</strain>
    </source>
</reference>
<dbReference type="PANTHER" id="PTHR33490:SF3">
    <property type="entry name" value="CONSERVED INTEGRAL MEMBRANE PROTEIN"/>
    <property type="match status" value="1"/>
</dbReference>
<evidence type="ECO:0000256" key="1">
    <source>
        <dbReference type="SAM" id="SignalP"/>
    </source>
</evidence>
<gene>
    <name evidence="3" type="ORF">BC351_35035</name>
</gene>
<dbReference type="RefSeq" id="WP_079417101.1">
    <property type="nucleotide sequence ID" value="NZ_MBTG01000031.1"/>
</dbReference>
<dbReference type="InterPro" id="IPR038765">
    <property type="entry name" value="Papain-like_cys_pep_sf"/>
</dbReference>
<keyword evidence="4" id="KW-1185">Reference proteome</keyword>
<dbReference type="SUPFAM" id="SSF54001">
    <property type="entry name" value="Cysteine proteinases"/>
    <property type="match status" value="1"/>
</dbReference>
<proteinExistence type="predicted"/>
<dbReference type="InterPro" id="IPR002931">
    <property type="entry name" value="Transglutaminase-like"/>
</dbReference>
<protein>
    <recommendedName>
        <fullName evidence="2">Transglutaminase-like domain-containing protein</fullName>
    </recommendedName>
</protein>
<comment type="caution">
    <text evidence="3">The sequence shown here is derived from an EMBL/GenBank/DDBJ whole genome shotgun (WGS) entry which is preliminary data.</text>
</comment>
<dbReference type="STRING" id="1469647.BC351_35035"/>
<feature type="domain" description="Transglutaminase-like" evidence="2">
    <location>
        <begin position="181"/>
        <end position="242"/>
    </location>
</feature>
<keyword evidence="1" id="KW-0732">Signal</keyword>
<feature type="signal peptide" evidence="1">
    <location>
        <begin position="1"/>
        <end position="25"/>
    </location>
</feature>
<sequence length="268" mass="29963">MLKKPVRLAILATLLGSLAPQGIWAASPTPIIDKVALNKGIISVNYERAKNTKVLVRIMSGNVKYDYTFAEGDQYPLQLGNGAYSVVIGESIGTNKYKVVAQEQIDLKMEDENAVFLQAIPLIDWNTESKAVVKAKQLAGSKDTDMDKIKAIYGYITTHFKYDYKKAQTVADSYIPDLDMVYEASEGICYDYASTFAAMARSEGIPTRLVMGYETHAPETYHAWNQVFLKERNEWVTIDTTYDAVHVQAGEVVELEKNSANYKAARIY</sequence>
<dbReference type="Proteomes" id="UP000190626">
    <property type="component" value="Unassembled WGS sequence"/>
</dbReference>
<dbReference type="OrthoDB" id="9787782at2"/>
<feature type="chain" id="PRO_5012437847" description="Transglutaminase-like domain-containing protein" evidence="1">
    <location>
        <begin position="26"/>
        <end position="268"/>
    </location>
</feature>
<evidence type="ECO:0000313" key="3">
    <source>
        <dbReference type="EMBL" id="OPH51228.1"/>
    </source>
</evidence>